<reference evidence="1 2" key="1">
    <citation type="submission" date="2016-10" db="EMBL/GenBank/DDBJ databases">
        <authorList>
            <person name="de Groot N.N."/>
        </authorList>
    </citation>
    <scope>NUCLEOTIDE SEQUENCE [LARGE SCALE GENOMIC DNA]</scope>
    <source>
        <strain evidence="1 2">CGMCC 4.1877</strain>
    </source>
</reference>
<dbReference type="Proteomes" id="UP000199614">
    <property type="component" value="Unassembled WGS sequence"/>
</dbReference>
<dbReference type="RefSeq" id="WP_093339167.1">
    <property type="nucleotide sequence ID" value="NZ_FOUY01000005.1"/>
</dbReference>
<gene>
    <name evidence="1" type="ORF">SAMN05216207_1005176</name>
</gene>
<dbReference type="GO" id="GO:0006355">
    <property type="term" value="P:regulation of DNA-templated transcription"/>
    <property type="evidence" value="ECO:0007669"/>
    <property type="project" value="InterPro"/>
</dbReference>
<dbReference type="InterPro" id="IPR010985">
    <property type="entry name" value="Ribbon_hlx_hlx"/>
</dbReference>
<protein>
    <recommendedName>
        <fullName evidence="3">Antitoxin</fullName>
    </recommendedName>
</protein>
<dbReference type="AlphaFoldDB" id="A0A1I4V4V9"/>
<keyword evidence="2" id="KW-1185">Reference proteome</keyword>
<accession>A0A1I4V4V9</accession>
<evidence type="ECO:0000313" key="1">
    <source>
        <dbReference type="EMBL" id="SFM96205.1"/>
    </source>
</evidence>
<dbReference type="SUPFAM" id="SSF47598">
    <property type="entry name" value="Ribbon-helix-helix"/>
    <property type="match status" value="1"/>
</dbReference>
<organism evidence="1 2">
    <name type="scientific">Pseudonocardia ammonioxydans</name>
    <dbReference type="NCBI Taxonomy" id="260086"/>
    <lineage>
        <taxon>Bacteria</taxon>
        <taxon>Bacillati</taxon>
        <taxon>Actinomycetota</taxon>
        <taxon>Actinomycetes</taxon>
        <taxon>Pseudonocardiales</taxon>
        <taxon>Pseudonocardiaceae</taxon>
        <taxon>Pseudonocardia</taxon>
    </lineage>
</organism>
<dbReference type="EMBL" id="FOUY01000005">
    <property type="protein sequence ID" value="SFM96205.1"/>
    <property type="molecule type" value="Genomic_DNA"/>
</dbReference>
<evidence type="ECO:0008006" key="3">
    <source>
        <dbReference type="Google" id="ProtNLM"/>
    </source>
</evidence>
<proteinExistence type="predicted"/>
<evidence type="ECO:0000313" key="2">
    <source>
        <dbReference type="Proteomes" id="UP000199614"/>
    </source>
</evidence>
<name>A0A1I4V4V9_PSUAM</name>
<sequence length="76" mass="8054">MRTTVDLPPAVHRQAKEIAERRGLSLSAVVAELAARGLIQLGEPAAIGTDERSGFPVVSVGRRISSEDVASMVVEE</sequence>
<dbReference type="OrthoDB" id="3259334at2"/>